<dbReference type="Proteomes" id="UP000887572">
    <property type="component" value="Unplaced"/>
</dbReference>
<dbReference type="Gene3D" id="1.10.3860.10">
    <property type="entry name" value="Sodium:dicarboxylate symporter"/>
    <property type="match status" value="1"/>
</dbReference>
<evidence type="ECO:0000256" key="6">
    <source>
        <dbReference type="ARBA" id="ARBA00022989"/>
    </source>
</evidence>
<dbReference type="InterPro" id="IPR001991">
    <property type="entry name" value="Na-dicarboxylate_symporter"/>
</dbReference>
<feature type="transmembrane region" description="Helical" evidence="9">
    <location>
        <begin position="413"/>
        <end position="430"/>
    </location>
</feature>
<dbReference type="SUPFAM" id="SSF118215">
    <property type="entry name" value="Proton glutamate symport protein"/>
    <property type="match status" value="1"/>
</dbReference>
<feature type="transmembrane region" description="Helical" evidence="9">
    <location>
        <begin position="268"/>
        <end position="289"/>
    </location>
</feature>
<comment type="subcellular location">
    <subcellularLocation>
        <location evidence="1 9">Membrane</location>
        <topology evidence="1 9">Multi-pass membrane protein</topology>
    </subcellularLocation>
</comment>
<keyword evidence="11" id="KW-1185">Reference proteome</keyword>
<feature type="transmembrane region" description="Helical" evidence="9">
    <location>
        <begin position="301"/>
        <end position="326"/>
    </location>
</feature>
<evidence type="ECO:0000256" key="4">
    <source>
        <dbReference type="ARBA" id="ARBA00022692"/>
    </source>
</evidence>
<keyword evidence="4 9" id="KW-0812">Transmembrane</keyword>
<dbReference type="InterPro" id="IPR036458">
    <property type="entry name" value="Na:dicarbo_symporter_sf"/>
</dbReference>
<dbReference type="PROSITE" id="PS00714">
    <property type="entry name" value="NA_DICARBOXYL_SYMP_2"/>
    <property type="match status" value="1"/>
</dbReference>
<evidence type="ECO:0000256" key="2">
    <source>
        <dbReference type="ARBA" id="ARBA00006148"/>
    </source>
</evidence>
<keyword evidence="8" id="KW-0325">Glycoprotein</keyword>
<accession>A0A914GRM8</accession>
<reference evidence="12" key="1">
    <citation type="submission" date="2022-11" db="UniProtKB">
        <authorList>
            <consortium name="WormBaseParasite"/>
        </authorList>
    </citation>
    <scope>IDENTIFICATION</scope>
</reference>
<dbReference type="GO" id="GO:0015501">
    <property type="term" value="F:glutamate:sodium symporter activity"/>
    <property type="evidence" value="ECO:0007669"/>
    <property type="project" value="TreeGrafter"/>
</dbReference>
<evidence type="ECO:0000256" key="7">
    <source>
        <dbReference type="ARBA" id="ARBA00023136"/>
    </source>
</evidence>
<protein>
    <recommendedName>
        <fullName evidence="9">Amino acid transporter</fullName>
    </recommendedName>
</protein>
<evidence type="ECO:0000256" key="3">
    <source>
        <dbReference type="ARBA" id="ARBA00022448"/>
    </source>
</evidence>
<sequence>MPNPKQFLKKMPSLRHYRVVGGSRVLENRTGGPNFLRQNLLLILTVSAVGVGLLLGIGLRELHPNYRMIKLAGFPGELLMRMLKCVVVPLIAASLITGLAQLNIRDSGTIGGLAVLYYLATTTIAVVTGIFLVLTIRPGDSGRMDNAQLGNASTTPADTLDTMLDLIRNMLPDNLLVAALRQQQSAYFCTIDGKKTTSRALCENRMALLPEAQRDRFMRTELLNNDGSNILGIIVCSIAVGIVLSQMGEKARAMIDFFAVLDKVSMRIIGWVMWYSPVGIASLIAAKVLEVEDLGDTISRLGLFCVTVMTGFAIHFLITLPLIYMLTTRKNPLHFCRGMLQAITVAFGTASSAATLPTTISCLEQNLGVDRRVCRFVLPVGATINMDGSAMYEAVATVFIAQMVGRSLSLGQVAVISFTSTLASIGAASIPSGALVAMVMILTAVDLPIEYITLILAVDWFLDRFRTSINVLGDAYGAAIVYHHCREHLSPDRSATGDDDAPNGFVVSGAVSSKSIKNGRLITRDGLKIVAKKNQIDQSDGNDGSSAGSDGRGDARPLVQTEYP</sequence>
<evidence type="ECO:0000256" key="10">
    <source>
        <dbReference type="SAM" id="MobiDB-lite"/>
    </source>
</evidence>
<feature type="region of interest" description="Disordered" evidence="10">
    <location>
        <begin position="533"/>
        <end position="564"/>
    </location>
</feature>
<organism evidence="11 12">
    <name type="scientific">Globodera rostochiensis</name>
    <name type="common">Golden nematode worm</name>
    <name type="synonym">Heterodera rostochiensis</name>
    <dbReference type="NCBI Taxonomy" id="31243"/>
    <lineage>
        <taxon>Eukaryota</taxon>
        <taxon>Metazoa</taxon>
        <taxon>Ecdysozoa</taxon>
        <taxon>Nematoda</taxon>
        <taxon>Chromadorea</taxon>
        <taxon>Rhabditida</taxon>
        <taxon>Tylenchina</taxon>
        <taxon>Tylenchomorpha</taxon>
        <taxon>Tylenchoidea</taxon>
        <taxon>Heteroderidae</taxon>
        <taxon>Heteroderinae</taxon>
        <taxon>Globodera</taxon>
    </lineage>
</organism>
<feature type="compositionally biased region" description="Low complexity" evidence="10">
    <location>
        <begin position="537"/>
        <end position="549"/>
    </location>
</feature>
<dbReference type="GO" id="GO:0015175">
    <property type="term" value="F:neutral L-amino acid transmembrane transporter activity"/>
    <property type="evidence" value="ECO:0007669"/>
    <property type="project" value="TreeGrafter"/>
</dbReference>
<keyword evidence="6 9" id="KW-1133">Transmembrane helix</keyword>
<feature type="transmembrane region" description="Helical" evidence="9">
    <location>
        <begin position="436"/>
        <end position="462"/>
    </location>
</feature>
<evidence type="ECO:0000313" key="12">
    <source>
        <dbReference type="WBParaSite" id="Gr19_v10_g10112.t1"/>
    </source>
</evidence>
<dbReference type="PANTHER" id="PTHR11958">
    <property type="entry name" value="SODIUM/DICARBOXYLATE SYMPORTER-RELATED"/>
    <property type="match status" value="1"/>
</dbReference>
<dbReference type="InterPro" id="IPR018107">
    <property type="entry name" value="Na-dicarboxylate_symporter_CS"/>
</dbReference>
<keyword evidence="3 9" id="KW-0813">Transport</keyword>
<comment type="similarity">
    <text evidence="2 9">Belongs to the dicarboxylate/amino acid:cation symporter (DAACS) (TC 2.A.23) family.</text>
</comment>
<dbReference type="WBParaSite" id="Gr19_v10_g10112.t1">
    <property type="protein sequence ID" value="Gr19_v10_g10112.t1"/>
    <property type="gene ID" value="Gr19_v10_g10112"/>
</dbReference>
<dbReference type="GO" id="GO:0005313">
    <property type="term" value="F:L-glutamate transmembrane transporter activity"/>
    <property type="evidence" value="ECO:0007669"/>
    <property type="project" value="TreeGrafter"/>
</dbReference>
<dbReference type="InterPro" id="IPR050746">
    <property type="entry name" value="DAACS"/>
</dbReference>
<feature type="transmembrane region" description="Helical" evidence="9">
    <location>
        <begin position="114"/>
        <end position="136"/>
    </location>
</feature>
<evidence type="ECO:0000256" key="9">
    <source>
        <dbReference type="RuleBase" id="RU361216"/>
    </source>
</evidence>
<dbReference type="AlphaFoldDB" id="A0A914GRM8"/>
<dbReference type="Pfam" id="PF00375">
    <property type="entry name" value="SDF"/>
    <property type="match status" value="1"/>
</dbReference>
<keyword evidence="7 9" id="KW-0472">Membrane</keyword>
<evidence type="ECO:0000256" key="8">
    <source>
        <dbReference type="ARBA" id="ARBA00023180"/>
    </source>
</evidence>
<dbReference type="PANTHER" id="PTHR11958:SF99">
    <property type="entry name" value="SODIUM-DEPENDENT EXCITATORY AMINO ACID TRANSPORTER GLT-6-RELATED"/>
    <property type="match status" value="1"/>
</dbReference>
<dbReference type="GO" id="GO:0005886">
    <property type="term" value="C:plasma membrane"/>
    <property type="evidence" value="ECO:0007669"/>
    <property type="project" value="TreeGrafter"/>
</dbReference>
<evidence type="ECO:0000256" key="1">
    <source>
        <dbReference type="ARBA" id="ARBA00004141"/>
    </source>
</evidence>
<name>A0A914GRM8_GLORO</name>
<feature type="transmembrane region" description="Helical" evidence="9">
    <location>
        <begin position="39"/>
        <end position="59"/>
    </location>
</feature>
<dbReference type="PRINTS" id="PR00173">
    <property type="entry name" value="EDTRNSPORT"/>
</dbReference>
<evidence type="ECO:0000313" key="11">
    <source>
        <dbReference type="Proteomes" id="UP000887572"/>
    </source>
</evidence>
<evidence type="ECO:0000256" key="5">
    <source>
        <dbReference type="ARBA" id="ARBA00022847"/>
    </source>
</evidence>
<feature type="transmembrane region" description="Helical" evidence="9">
    <location>
        <begin position="79"/>
        <end position="102"/>
    </location>
</feature>
<keyword evidence="5 9" id="KW-0769">Symport</keyword>
<proteinExistence type="inferred from homology"/>
<feature type="transmembrane region" description="Helical" evidence="9">
    <location>
        <begin position="227"/>
        <end position="247"/>
    </location>
</feature>